<proteinExistence type="predicted"/>
<name>E4T3B9_PALPW</name>
<dbReference type="eggNOG" id="ENOG5030JVX">
    <property type="taxonomic scope" value="Bacteria"/>
</dbReference>
<dbReference type="Pfam" id="PF05635">
    <property type="entry name" value="23S_rRNA_IVP"/>
    <property type="match status" value="1"/>
</dbReference>
<accession>E4T3B9</accession>
<dbReference type="STRING" id="694427.Palpr_1064"/>
<dbReference type="SUPFAM" id="SSF158446">
    <property type="entry name" value="IVS-encoded protein-like"/>
    <property type="match status" value="1"/>
</dbReference>
<dbReference type="PANTHER" id="PTHR38471">
    <property type="entry name" value="FOUR HELIX BUNDLE PROTEIN"/>
    <property type="match status" value="1"/>
</dbReference>
<dbReference type="NCBIfam" id="TIGR02436">
    <property type="entry name" value="four helix bundle protein"/>
    <property type="match status" value="1"/>
</dbReference>
<dbReference type="EMBL" id="CP002345">
    <property type="protein sequence ID" value="ADQ79213.1"/>
    <property type="molecule type" value="Genomic_DNA"/>
</dbReference>
<dbReference type="HOGENOM" id="CLU_129874_0_7_10"/>
<protein>
    <recommendedName>
        <fullName evidence="3">S23 ribosomal protein</fullName>
    </recommendedName>
</protein>
<evidence type="ECO:0000313" key="2">
    <source>
        <dbReference type="Proteomes" id="UP000008718"/>
    </source>
</evidence>
<dbReference type="OrthoDB" id="9811959at2"/>
<dbReference type="InterPro" id="IPR036583">
    <property type="entry name" value="23S_rRNA_IVS_sf"/>
</dbReference>
<gene>
    <name evidence="1" type="ordered locus">Palpr_1064</name>
</gene>
<dbReference type="CDD" id="cd16377">
    <property type="entry name" value="23S_rRNA_IVP_like"/>
    <property type="match status" value="1"/>
</dbReference>
<reference evidence="1 2" key="2">
    <citation type="journal article" date="2011" name="Stand. Genomic Sci.">
        <title>Complete genome sequence of Paludibacter propionicigenes type strain (WB4).</title>
        <authorList>
            <person name="Gronow S."/>
            <person name="Munk C."/>
            <person name="Lapidus A."/>
            <person name="Nolan M."/>
            <person name="Lucas S."/>
            <person name="Hammon N."/>
            <person name="Deshpande S."/>
            <person name="Cheng J.F."/>
            <person name="Tapia R."/>
            <person name="Han C."/>
            <person name="Goodwin L."/>
            <person name="Pitluck S."/>
            <person name="Liolios K."/>
            <person name="Ivanova N."/>
            <person name="Mavromatis K."/>
            <person name="Mikhailova N."/>
            <person name="Pati A."/>
            <person name="Chen A."/>
            <person name="Palaniappan K."/>
            <person name="Land M."/>
            <person name="Hauser L."/>
            <person name="Chang Y.J."/>
            <person name="Jeffries C.D."/>
            <person name="Brambilla E."/>
            <person name="Rohde M."/>
            <person name="Goker M."/>
            <person name="Detter J.C."/>
            <person name="Woyke T."/>
            <person name="Bristow J."/>
            <person name="Eisen J.A."/>
            <person name="Markowitz V."/>
            <person name="Hugenholtz P."/>
            <person name="Kyrpides N.C."/>
            <person name="Klenk H.P."/>
        </authorList>
    </citation>
    <scope>NUCLEOTIDE SEQUENCE [LARGE SCALE GENOMIC DNA]</scope>
    <source>
        <strain evidence="2">DSM 17365 / JCM 13257 / WB4</strain>
    </source>
</reference>
<evidence type="ECO:0008006" key="3">
    <source>
        <dbReference type="Google" id="ProtNLM"/>
    </source>
</evidence>
<sequence length="129" mass="15243">MVNNFEELEVWKECRNLRKQVSIVLKSFPSEEKYRIVDQLIRATRSITANIAEGHGRYHYQENIQFCRQARGSLTETLDHMICATDENYISDEQFNNFRNQYILCLKLLNGYIAYLQKMKLNQSSKLNG</sequence>
<dbReference type="Proteomes" id="UP000008718">
    <property type="component" value="Chromosome"/>
</dbReference>
<dbReference type="PANTHER" id="PTHR38471:SF2">
    <property type="entry name" value="FOUR HELIX BUNDLE PROTEIN"/>
    <property type="match status" value="1"/>
</dbReference>
<dbReference type="KEGG" id="ppn:Palpr_1064"/>
<evidence type="ECO:0000313" key="1">
    <source>
        <dbReference type="EMBL" id="ADQ79213.1"/>
    </source>
</evidence>
<dbReference type="InterPro" id="IPR012657">
    <property type="entry name" value="23S_rRNA-intervening_sequence"/>
</dbReference>
<dbReference type="Gene3D" id="1.20.1440.60">
    <property type="entry name" value="23S rRNA-intervening sequence"/>
    <property type="match status" value="1"/>
</dbReference>
<reference key="1">
    <citation type="submission" date="2010-11" db="EMBL/GenBank/DDBJ databases">
        <title>The complete genome of Paludibacter propionicigenes DSM 17365.</title>
        <authorList>
            <consortium name="US DOE Joint Genome Institute (JGI-PGF)"/>
            <person name="Lucas S."/>
            <person name="Copeland A."/>
            <person name="Lapidus A."/>
            <person name="Bruce D."/>
            <person name="Goodwin L."/>
            <person name="Pitluck S."/>
            <person name="Kyrpides N."/>
            <person name="Mavromatis K."/>
            <person name="Ivanova N."/>
            <person name="Munk A.C."/>
            <person name="Brettin T."/>
            <person name="Detter J.C."/>
            <person name="Han C."/>
            <person name="Tapia R."/>
            <person name="Land M."/>
            <person name="Hauser L."/>
            <person name="Markowitz V."/>
            <person name="Cheng J.-F."/>
            <person name="Hugenholtz P."/>
            <person name="Woyke T."/>
            <person name="Wu D."/>
            <person name="Gronow S."/>
            <person name="Wellnitz S."/>
            <person name="Brambilla E."/>
            <person name="Klenk H.-P."/>
            <person name="Eisen J.A."/>
        </authorList>
    </citation>
    <scope>NUCLEOTIDE SEQUENCE</scope>
    <source>
        <strain>WB4</strain>
    </source>
</reference>
<keyword evidence="2" id="KW-1185">Reference proteome</keyword>
<dbReference type="RefSeq" id="WP_013444582.1">
    <property type="nucleotide sequence ID" value="NC_014734.1"/>
</dbReference>
<organism evidence="1 2">
    <name type="scientific">Paludibacter propionicigenes (strain DSM 17365 / JCM 13257 / WB4)</name>
    <dbReference type="NCBI Taxonomy" id="694427"/>
    <lineage>
        <taxon>Bacteria</taxon>
        <taxon>Pseudomonadati</taxon>
        <taxon>Bacteroidota</taxon>
        <taxon>Bacteroidia</taxon>
        <taxon>Bacteroidales</taxon>
        <taxon>Paludibacteraceae</taxon>
        <taxon>Paludibacter</taxon>
    </lineage>
</organism>
<dbReference type="AlphaFoldDB" id="E4T3B9"/>